<name>A0AAV9JGT6_9PEZI</name>
<comment type="caution">
    <text evidence="2">The sequence shown here is derived from an EMBL/GenBank/DDBJ whole genome shotgun (WGS) entry which is preliminary data.</text>
</comment>
<feature type="region of interest" description="Disordered" evidence="1">
    <location>
        <begin position="82"/>
        <end position="106"/>
    </location>
</feature>
<gene>
    <name evidence="2" type="ORF">LTR36_004386</name>
</gene>
<organism evidence="2 3">
    <name type="scientific">Oleoguttula mirabilis</name>
    <dbReference type="NCBI Taxonomy" id="1507867"/>
    <lineage>
        <taxon>Eukaryota</taxon>
        <taxon>Fungi</taxon>
        <taxon>Dikarya</taxon>
        <taxon>Ascomycota</taxon>
        <taxon>Pezizomycotina</taxon>
        <taxon>Dothideomycetes</taxon>
        <taxon>Dothideomycetidae</taxon>
        <taxon>Mycosphaerellales</taxon>
        <taxon>Teratosphaeriaceae</taxon>
        <taxon>Oleoguttula</taxon>
    </lineage>
</organism>
<evidence type="ECO:0000256" key="1">
    <source>
        <dbReference type="SAM" id="MobiDB-lite"/>
    </source>
</evidence>
<protein>
    <submittedName>
        <fullName evidence="2">Uncharacterized protein</fullName>
    </submittedName>
</protein>
<dbReference type="Proteomes" id="UP001324427">
    <property type="component" value="Unassembled WGS sequence"/>
</dbReference>
<feature type="compositionally biased region" description="Low complexity" evidence="1">
    <location>
        <begin position="35"/>
        <end position="51"/>
    </location>
</feature>
<dbReference type="AlphaFoldDB" id="A0AAV9JGT6"/>
<evidence type="ECO:0000313" key="3">
    <source>
        <dbReference type="Proteomes" id="UP001324427"/>
    </source>
</evidence>
<sequence>MFPADSFPAAYCEERAAADEVKHIARQQQEAFKKTQASASQAQSAQPATPQNLTQAYLQRPPLTRPNSVLGNIFQGFVRAASTSPASSQAATPTTGDVKGARGVNPTSLTAEMEKLRAEQSRDTDIVCCLRISLGQHQN</sequence>
<reference evidence="2 3" key="1">
    <citation type="submission" date="2021-11" db="EMBL/GenBank/DDBJ databases">
        <title>Black yeast isolated from Biological Soil Crust.</title>
        <authorList>
            <person name="Kurbessoian T."/>
        </authorList>
    </citation>
    <scope>NUCLEOTIDE SEQUENCE [LARGE SCALE GENOMIC DNA]</scope>
    <source>
        <strain evidence="2 3">CCFEE 5522</strain>
    </source>
</reference>
<dbReference type="EMBL" id="JAVFHQ010000026">
    <property type="protein sequence ID" value="KAK4544176.1"/>
    <property type="molecule type" value="Genomic_DNA"/>
</dbReference>
<proteinExistence type="predicted"/>
<accession>A0AAV9JGT6</accession>
<feature type="region of interest" description="Disordered" evidence="1">
    <location>
        <begin position="28"/>
        <end position="55"/>
    </location>
</feature>
<keyword evidence="3" id="KW-1185">Reference proteome</keyword>
<feature type="compositionally biased region" description="Low complexity" evidence="1">
    <location>
        <begin position="82"/>
        <end position="95"/>
    </location>
</feature>
<evidence type="ECO:0000313" key="2">
    <source>
        <dbReference type="EMBL" id="KAK4544176.1"/>
    </source>
</evidence>